<dbReference type="NCBIfam" id="TIGR00658">
    <property type="entry name" value="orni_carb_tr"/>
    <property type="match status" value="1"/>
</dbReference>
<comment type="catalytic activity">
    <reaction evidence="2">
        <text>carbamoyl phosphate + L-ornithine = L-citrulline + phosphate + H(+)</text>
        <dbReference type="Rhea" id="RHEA:19513"/>
        <dbReference type="ChEBI" id="CHEBI:15378"/>
        <dbReference type="ChEBI" id="CHEBI:43474"/>
        <dbReference type="ChEBI" id="CHEBI:46911"/>
        <dbReference type="ChEBI" id="CHEBI:57743"/>
        <dbReference type="ChEBI" id="CHEBI:58228"/>
        <dbReference type="EC" id="2.1.3.3"/>
    </reaction>
</comment>
<dbReference type="PRINTS" id="PR00102">
    <property type="entry name" value="OTCASE"/>
</dbReference>
<feature type="domain" description="Aspartate/ornithine carbamoyltransferase carbamoyl-P binding" evidence="6">
    <location>
        <begin position="6"/>
        <end position="145"/>
    </location>
</feature>
<reference evidence="7 8" key="1">
    <citation type="journal article" date="2019" name="Int. J. Syst. Evol. Microbiol.">
        <title>The Global Catalogue of Microorganisms (GCM) 10K type strain sequencing project: providing services to taxonomists for standard genome sequencing and annotation.</title>
        <authorList>
            <consortium name="The Broad Institute Genomics Platform"/>
            <consortium name="The Broad Institute Genome Sequencing Center for Infectious Disease"/>
            <person name="Wu L."/>
            <person name="Ma J."/>
        </authorList>
    </citation>
    <scope>NUCLEOTIDE SEQUENCE [LARGE SCALE GENOMIC DNA]</scope>
    <source>
        <strain evidence="7 8">LMG 29247</strain>
    </source>
</reference>
<dbReference type="InterPro" id="IPR006131">
    <property type="entry name" value="Asp_carbamoyltransf_Asp/Orn-bd"/>
</dbReference>
<protein>
    <recommendedName>
        <fullName evidence="3">Ornithine carbamoyltransferase</fullName>
        <ecNumber evidence="3">2.1.3.3</ecNumber>
    </recommendedName>
</protein>
<keyword evidence="1 4" id="KW-0808">Transferase</keyword>
<dbReference type="EC" id="2.1.3.3" evidence="3"/>
<dbReference type="FunFam" id="3.40.50.1370:FF:000008">
    <property type="entry name" value="Ornithine carbamoyltransferase"/>
    <property type="match status" value="1"/>
</dbReference>
<dbReference type="GO" id="GO:0042450">
    <property type="term" value="P:L-arginine biosynthetic process via ornithine"/>
    <property type="evidence" value="ECO:0007669"/>
    <property type="project" value="UniProtKB-UniRule"/>
</dbReference>
<organism evidence="7 8">
    <name type="scientific">Natrinema soli</name>
    <dbReference type="NCBI Taxonomy" id="1930624"/>
    <lineage>
        <taxon>Archaea</taxon>
        <taxon>Methanobacteriati</taxon>
        <taxon>Methanobacteriota</taxon>
        <taxon>Stenosarchaea group</taxon>
        <taxon>Halobacteria</taxon>
        <taxon>Halobacteriales</taxon>
        <taxon>Natrialbaceae</taxon>
        <taxon>Natrinema</taxon>
    </lineage>
</organism>
<dbReference type="RefSeq" id="WP_273737400.1">
    <property type="nucleotide sequence ID" value="NZ_JAQIVI010000073.1"/>
</dbReference>
<name>A0ABD5SH12_9EURY</name>
<dbReference type="InterPro" id="IPR006130">
    <property type="entry name" value="Asp/Orn_carbamoylTrfase"/>
</dbReference>
<dbReference type="InterPro" id="IPR002292">
    <property type="entry name" value="Orn/put_carbamltrans"/>
</dbReference>
<dbReference type="AlphaFoldDB" id="A0ABD5SH12"/>
<dbReference type="Proteomes" id="UP001596383">
    <property type="component" value="Unassembled WGS sequence"/>
</dbReference>
<proteinExistence type="inferred from homology"/>
<dbReference type="PRINTS" id="PR00100">
    <property type="entry name" value="AOTCASE"/>
</dbReference>
<dbReference type="SUPFAM" id="SSF53671">
    <property type="entry name" value="Aspartate/ornithine carbamoyltransferase"/>
    <property type="match status" value="1"/>
</dbReference>
<evidence type="ECO:0000259" key="6">
    <source>
        <dbReference type="Pfam" id="PF02729"/>
    </source>
</evidence>
<dbReference type="GO" id="GO:0004585">
    <property type="term" value="F:ornithine carbamoyltransferase activity"/>
    <property type="evidence" value="ECO:0007669"/>
    <property type="project" value="UniProtKB-UniRule"/>
</dbReference>
<evidence type="ECO:0000256" key="1">
    <source>
        <dbReference type="ARBA" id="ARBA00022679"/>
    </source>
</evidence>
<dbReference type="NCBIfam" id="NF001986">
    <property type="entry name" value="PRK00779.1"/>
    <property type="match status" value="1"/>
</dbReference>
<comment type="similarity">
    <text evidence="4">Belongs to the aspartate/ornithine carbamoyltransferase superfamily.</text>
</comment>
<dbReference type="InterPro" id="IPR006132">
    <property type="entry name" value="Asp/Orn_carbamoyltranf_P-bd"/>
</dbReference>
<accession>A0ABD5SH12</accession>
<dbReference type="Gene3D" id="3.40.50.1370">
    <property type="entry name" value="Aspartate/ornithine carbamoyltransferase"/>
    <property type="match status" value="2"/>
</dbReference>
<dbReference type="PANTHER" id="PTHR45753">
    <property type="entry name" value="ORNITHINE CARBAMOYLTRANSFERASE, MITOCHONDRIAL"/>
    <property type="match status" value="1"/>
</dbReference>
<sequence length="305" mass="33305">MNQPSHLLTVADLDLETVGSLCATATLLDQDHTGRAANVHLSRRVVALLFERPSTRTRLGFESGMASLGGHAVSMSADEFQFGRGTEDVTDAARAVSQFVDGIIVRTGDHETLEQFSSAAEVPVVNALSDRAHPCEALADLYFLQSRFETLDELSVTWIGDCTNVARSFAAVCVLAGIDVRIACPPEHRFNDETTAQIESLGSGSLRFFNDPISAVEGTAVVYTDVWTSMGQEDEREERLEAFSTYQVNSDLLSSAPEAIVMHCLPANRGEEITTSVLDSDRSVVWQQARTRLPMQQAILEYVCT</sequence>
<dbReference type="Pfam" id="PF02729">
    <property type="entry name" value="OTCace_N"/>
    <property type="match status" value="1"/>
</dbReference>
<dbReference type="Pfam" id="PF00185">
    <property type="entry name" value="OTCace"/>
    <property type="match status" value="1"/>
</dbReference>
<keyword evidence="8" id="KW-1185">Reference proteome</keyword>
<comment type="caution">
    <text evidence="7">The sequence shown here is derived from an EMBL/GenBank/DDBJ whole genome shotgun (WGS) entry which is preliminary data.</text>
</comment>
<dbReference type="InterPro" id="IPR036901">
    <property type="entry name" value="Asp/Orn_carbamoylTrfase_sf"/>
</dbReference>
<dbReference type="EMBL" id="JBHSWV010000073">
    <property type="protein sequence ID" value="MFC6764327.1"/>
    <property type="molecule type" value="Genomic_DNA"/>
</dbReference>
<gene>
    <name evidence="7" type="primary">argF</name>
    <name evidence="7" type="ORF">ACFQE6_04495</name>
</gene>
<evidence type="ECO:0000256" key="3">
    <source>
        <dbReference type="NCBIfam" id="TIGR00658"/>
    </source>
</evidence>
<evidence type="ECO:0000313" key="7">
    <source>
        <dbReference type="EMBL" id="MFC6764327.1"/>
    </source>
</evidence>
<evidence type="ECO:0000256" key="4">
    <source>
        <dbReference type="RuleBase" id="RU003634"/>
    </source>
</evidence>
<evidence type="ECO:0000256" key="2">
    <source>
        <dbReference type="ARBA" id="ARBA00048772"/>
    </source>
</evidence>
<evidence type="ECO:0000313" key="8">
    <source>
        <dbReference type="Proteomes" id="UP001596383"/>
    </source>
</evidence>
<dbReference type="PANTHER" id="PTHR45753:SF3">
    <property type="entry name" value="ORNITHINE TRANSCARBAMYLASE, MITOCHONDRIAL"/>
    <property type="match status" value="1"/>
</dbReference>
<evidence type="ECO:0000259" key="5">
    <source>
        <dbReference type="Pfam" id="PF00185"/>
    </source>
</evidence>
<feature type="domain" description="Aspartate/ornithine carbamoyltransferase Asp/Orn-binding" evidence="5">
    <location>
        <begin position="153"/>
        <end position="302"/>
    </location>
</feature>